<feature type="domain" description="Putative oxidoreductase/dehydrogenase Rossmann-like" evidence="2">
    <location>
        <begin position="6"/>
        <end position="120"/>
    </location>
</feature>
<dbReference type="InterPro" id="IPR037108">
    <property type="entry name" value="TM1727-like_C_sf"/>
</dbReference>
<keyword evidence="5" id="KW-1185">Reference proteome</keyword>
<dbReference type="InterPro" id="IPR018931">
    <property type="entry name" value="DUF2520"/>
</dbReference>
<proteinExistence type="predicted"/>
<organism evidence="4 5">
    <name type="scientific">Candidatus Aquirickettsiella gammari</name>
    <dbReference type="NCBI Taxonomy" id="2016198"/>
    <lineage>
        <taxon>Bacteria</taxon>
        <taxon>Pseudomonadati</taxon>
        <taxon>Pseudomonadota</taxon>
        <taxon>Gammaproteobacteria</taxon>
        <taxon>Legionellales</taxon>
        <taxon>Coxiellaceae</taxon>
        <taxon>Candidatus Aquirickettsiella</taxon>
    </lineage>
</organism>
<evidence type="ECO:0000256" key="1">
    <source>
        <dbReference type="ARBA" id="ARBA00023002"/>
    </source>
</evidence>
<sequence length="285" mass="31246">MLKPIINIIGAGKLGKTIGKLIFTYNVGFIQGICNTSIKSGKEAARFIGQGDVKAINDLLPADITLITTPDDQIELCCQQLSENINLKRESIIIHCSGSLSSEILKAAKEKNCFVVSVHPMRSFAKSDISFEQYQGTYCAIEGDEAAIIIIKKLFTDIGSVVYRVNKEKKSSYHAAGVFASNYLVTLCQNSLLCLKEAEVENEIAMKIITNLMKSTLDNLEMTLSPKKSLTGPIKRGDINTIIKHLNSLPKSISNLYKTLGLATLSIADLPEDKEEKIAKLLLPH</sequence>
<protein>
    <submittedName>
        <fullName evidence="4">DUF2520 domain-containing protein</fullName>
    </submittedName>
</protein>
<comment type="caution">
    <text evidence="4">The sequence shown here is derived from an EMBL/GenBank/DDBJ whole genome shotgun (WGS) entry which is preliminary data.</text>
</comment>
<dbReference type="SUPFAM" id="SSF51735">
    <property type="entry name" value="NAD(P)-binding Rossmann-fold domains"/>
    <property type="match status" value="1"/>
</dbReference>
<dbReference type="PANTHER" id="PTHR40459:SF1">
    <property type="entry name" value="CONSERVED HYPOTHETICAL ALANINE AND LEUCINE RICH PROTEIN"/>
    <property type="match status" value="1"/>
</dbReference>
<dbReference type="Gene3D" id="1.10.1040.20">
    <property type="entry name" value="ProC-like, C-terminal domain"/>
    <property type="match status" value="1"/>
</dbReference>
<dbReference type="Pfam" id="PF10728">
    <property type="entry name" value="DUF2520"/>
    <property type="match status" value="1"/>
</dbReference>
<name>A0A370CGL3_9COXI</name>
<dbReference type="Gene3D" id="3.40.50.720">
    <property type="entry name" value="NAD(P)-binding Rossmann-like Domain"/>
    <property type="match status" value="1"/>
</dbReference>
<reference evidence="4 5" key="2">
    <citation type="journal article" date="2018" name="J. Invertebr. Pathol.">
        <title>'Candidatus Aquirickettsiella gammari' (Gammaproteobacteria: Legionellales: Coxiellaceae): A bacterial pathogen of the freshwater crustacean Gammarus fossarum (Malacostraca: Amphipoda).</title>
        <authorList>
            <person name="Bojko J."/>
            <person name="Dunn A.M."/>
            <person name="Stebbing P.D."/>
            <person name="van Aerle R."/>
            <person name="Bacela-Spychalska K."/>
            <person name="Bean T.P."/>
            <person name="Urrutia A."/>
            <person name="Stentiford G.D."/>
        </authorList>
    </citation>
    <scope>NUCLEOTIDE SEQUENCE [LARGE SCALE GENOMIC DNA]</scope>
    <source>
        <strain evidence="4">RA15029</strain>
    </source>
</reference>
<evidence type="ECO:0000313" key="4">
    <source>
        <dbReference type="EMBL" id="RDH40003.1"/>
    </source>
</evidence>
<feature type="domain" description="DUF2520" evidence="3">
    <location>
        <begin position="137"/>
        <end position="263"/>
    </location>
</feature>
<dbReference type="Proteomes" id="UP000226429">
    <property type="component" value="Unassembled WGS sequence"/>
</dbReference>
<dbReference type="GO" id="GO:0016491">
    <property type="term" value="F:oxidoreductase activity"/>
    <property type="evidence" value="ECO:0007669"/>
    <property type="project" value="UniProtKB-KW"/>
</dbReference>
<accession>A0A370CGL3</accession>
<dbReference type="InterPro" id="IPR008927">
    <property type="entry name" value="6-PGluconate_DH-like_C_sf"/>
</dbReference>
<evidence type="ECO:0000259" key="2">
    <source>
        <dbReference type="Pfam" id="PF10727"/>
    </source>
</evidence>
<gene>
    <name evidence="4" type="ORF">CFE62_006065</name>
</gene>
<evidence type="ECO:0000313" key="5">
    <source>
        <dbReference type="Proteomes" id="UP000226429"/>
    </source>
</evidence>
<dbReference type="EMBL" id="NMOS02000020">
    <property type="protein sequence ID" value="RDH40003.1"/>
    <property type="molecule type" value="Genomic_DNA"/>
</dbReference>
<reference evidence="4 5" key="1">
    <citation type="journal article" date="2017" name="Int. J. Syst. Evol. Microbiol.">
        <title>Aquarickettsiella crustaci n. gen. n. sp. (Gammaproteobacteria: Legionellales: Coxiellaceae); a bacterial pathogen of the freshwater crustacean: Gammarus fossarum (Malacostraca: Amphipoda).</title>
        <authorList>
            <person name="Bojko J."/>
            <person name="Dunn A.M."/>
            <person name="Stebbing P.D."/>
            <person name="Van Aerle R."/>
            <person name="Bacela-Spychalska K."/>
            <person name="Bean T.P."/>
            <person name="Stentiford G.D."/>
        </authorList>
    </citation>
    <scope>NUCLEOTIDE SEQUENCE [LARGE SCALE GENOMIC DNA]</scope>
    <source>
        <strain evidence="4">RA15029</strain>
    </source>
</reference>
<dbReference type="SUPFAM" id="SSF48179">
    <property type="entry name" value="6-phosphogluconate dehydrogenase C-terminal domain-like"/>
    <property type="match status" value="1"/>
</dbReference>
<dbReference type="InterPro" id="IPR019665">
    <property type="entry name" value="OxRdtase/DH_put_Rossmann_dom"/>
</dbReference>
<keyword evidence="1" id="KW-0560">Oxidoreductase</keyword>
<dbReference type="Pfam" id="PF10727">
    <property type="entry name" value="Rossmann-like"/>
    <property type="match status" value="1"/>
</dbReference>
<dbReference type="AlphaFoldDB" id="A0A370CGL3"/>
<dbReference type="PANTHER" id="PTHR40459">
    <property type="entry name" value="CONSERVED HYPOTHETICAL ALANINE AND LEUCINE RICH PROTEIN"/>
    <property type="match status" value="1"/>
</dbReference>
<dbReference type="InterPro" id="IPR036291">
    <property type="entry name" value="NAD(P)-bd_dom_sf"/>
</dbReference>
<evidence type="ECO:0000259" key="3">
    <source>
        <dbReference type="Pfam" id="PF10728"/>
    </source>
</evidence>